<dbReference type="AlphaFoldDB" id="A0A4R1GF78"/>
<organism evidence="1 2">
    <name type="scientific">Phorcysia thermohydrogeniphila</name>
    <dbReference type="NCBI Taxonomy" id="936138"/>
    <lineage>
        <taxon>Bacteria</taxon>
        <taxon>Pseudomonadati</taxon>
        <taxon>Aquificota</taxon>
        <taxon>Aquificia</taxon>
        <taxon>Desulfurobacteriales</taxon>
        <taxon>Desulfurobacteriaceae</taxon>
        <taxon>Phorcysia</taxon>
    </lineage>
</organism>
<dbReference type="RefSeq" id="WP_207891601.1">
    <property type="nucleotide sequence ID" value="NZ_SMFV01000002.1"/>
</dbReference>
<reference evidence="1 2" key="1">
    <citation type="submission" date="2019-03" db="EMBL/GenBank/DDBJ databases">
        <title>Genomic Encyclopedia of Archaeal and Bacterial Type Strains, Phase II (KMG-II): from individual species to whole genera.</title>
        <authorList>
            <person name="Goeker M."/>
        </authorList>
    </citation>
    <scope>NUCLEOTIDE SEQUENCE [LARGE SCALE GENOMIC DNA]</scope>
    <source>
        <strain evidence="1 2">DSM 24425</strain>
    </source>
</reference>
<evidence type="ECO:0000313" key="2">
    <source>
        <dbReference type="Proteomes" id="UP000295777"/>
    </source>
</evidence>
<name>A0A4R1GF78_9BACT</name>
<comment type="caution">
    <text evidence="1">The sequence shown here is derived from an EMBL/GenBank/DDBJ whole genome shotgun (WGS) entry which is preliminary data.</text>
</comment>
<dbReference type="Proteomes" id="UP000295777">
    <property type="component" value="Unassembled WGS sequence"/>
</dbReference>
<dbReference type="InterPro" id="IPR012340">
    <property type="entry name" value="NA-bd_OB-fold"/>
</dbReference>
<accession>A0A4R1GF78</accession>
<dbReference type="SUPFAM" id="SSF50249">
    <property type="entry name" value="Nucleic acid-binding proteins"/>
    <property type="match status" value="1"/>
</dbReference>
<gene>
    <name evidence="1" type="ORF">CLV27_0752</name>
</gene>
<protein>
    <submittedName>
        <fullName evidence="1">Uncharacterized protein</fullName>
    </submittedName>
</protein>
<keyword evidence="2" id="KW-1185">Reference proteome</keyword>
<proteinExistence type="predicted"/>
<sequence length="67" mass="7856">MAEERSLEQKIVEQRKEKAQKLKELGYEPYAYNYNVTASAGELIKKFGRHKDKEERPSICLLKKSLL</sequence>
<evidence type="ECO:0000313" key="1">
    <source>
        <dbReference type="EMBL" id="TCK05325.1"/>
    </source>
</evidence>
<dbReference type="EMBL" id="SMFV01000002">
    <property type="protein sequence ID" value="TCK05325.1"/>
    <property type="molecule type" value="Genomic_DNA"/>
</dbReference>
<dbReference type="Gene3D" id="2.40.50.140">
    <property type="entry name" value="Nucleic acid-binding proteins"/>
    <property type="match status" value="1"/>
</dbReference>